<reference evidence="2 3" key="1">
    <citation type="submission" date="2020-12" db="EMBL/GenBank/DDBJ databases">
        <title>Oil enriched cultivation method for isolating marine PHA-producing bacteria.</title>
        <authorList>
            <person name="Zheng W."/>
            <person name="Yu S."/>
            <person name="Huang Y."/>
        </authorList>
    </citation>
    <scope>NUCLEOTIDE SEQUENCE [LARGE SCALE GENOMIC DNA]</scope>
    <source>
        <strain evidence="2 3">SN0-2</strain>
    </source>
</reference>
<evidence type="ECO:0000313" key="3">
    <source>
        <dbReference type="Proteomes" id="UP000664293"/>
    </source>
</evidence>
<dbReference type="Gene3D" id="2.30.30.320">
    <property type="entry name" value="DUF1653-like domain"/>
    <property type="match status" value="1"/>
</dbReference>
<dbReference type="InterPro" id="IPR037135">
    <property type="entry name" value="DUF1653-like_dom_sf"/>
</dbReference>
<comment type="caution">
    <text evidence="2">The sequence shown here is derived from an EMBL/GenBank/DDBJ whole genome shotgun (WGS) entry which is preliminary data.</text>
</comment>
<organism evidence="2 3">
    <name type="scientific">Microbulbifer salipaludis</name>
    <dbReference type="NCBI Taxonomy" id="187980"/>
    <lineage>
        <taxon>Bacteria</taxon>
        <taxon>Pseudomonadati</taxon>
        <taxon>Pseudomonadota</taxon>
        <taxon>Gammaproteobacteria</taxon>
        <taxon>Cellvibrionales</taxon>
        <taxon>Microbulbiferaceae</taxon>
        <taxon>Microbulbifer</taxon>
    </lineage>
</organism>
<dbReference type="Proteomes" id="UP000664293">
    <property type="component" value="Unassembled WGS sequence"/>
</dbReference>
<dbReference type="RefSeq" id="WP_207001503.1">
    <property type="nucleotide sequence ID" value="NZ_JAEKJR010000002.1"/>
</dbReference>
<dbReference type="EMBL" id="JAEKJR010000002">
    <property type="protein sequence ID" value="MBN8431075.1"/>
    <property type="molecule type" value="Genomic_DNA"/>
</dbReference>
<keyword evidence="3" id="KW-1185">Reference proteome</keyword>
<name>A0ABS3E6Z9_9GAMM</name>
<feature type="domain" description="DUF1653" evidence="1">
    <location>
        <begin position="7"/>
        <end position="68"/>
    </location>
</feature>
<evidence type="ECO:0000313" key="2">
    <source>
        <dbReference type="EMBL" id="MBN8431075.1"/>
    </source>
</evidence>
<sequence length="74" mass="8522">MQSLPKGIYRHYKNGKQYHLMEIATHSETGEQLAIYRALYDDFGVWARPLAMFAEHVERDGATVPRFALEKPLG</sequence>
<protein>
    <submittedName>
        <fullName evidence="2">DUF1653 domain-containing protein</fullName>
    </submittedName>
</protein>
<dbReference type="InterPro" id="IPR023387">
    <property type="entry name" value="DUF1653-like_dom"/>
</dbReference>
<dbReference type="Pfam" id="PF07866">
    <property type="entry name" value="DUF1653"/>
    <property type="match status" value="1"/>
</dbReference>
<evidence type="ECO:0000259" key="1">
    <source>
        <dbReference type="Pfam" id="PF07866"/>
    </source>
</evidence>
<gene>
    <name evidence="2" type="ORF">JF535_09460</name>
</gene>
<proteinExistence type="predicted"/>
<accession>A0ABS3E6Z9</accession>